<dbReference type="InterPro" id="IPR012776">
    <property type="entry name" value="Trimethyllysine_dOase"/>
</dbReference>
<evidence type="ECO:0000256" key="1">
    <source>
        <dbReference type="ARBA" id="ARBA00001954"/>
    </source>
</evidence>
<name>A0A0B1P303_UNCNE</name>
<keyword evidence="6" id="KW-0124">Carnitine biosynthesis</keyword>
<dbReference type="Proteomes" id="UP000030854">
    <property type="component" value="Unassembled WGS sequence"/>
</dbReference>
<evidence type="ECO:0000256" key="4">
    <source>
        <dbReference type="ARBA" id="ARBA00008654"/>
    </source>
</evidence>
<dbReference type="CDD" id="cd00250">
    <property type="entry name" value="CAS_like"/>
    <property type="match status" value="1"/>
</dbReference>
<evidence type="ECO:0000313" key="11">
    <source>
        <dbReference type="EMBL" id="KHJ31059.1"/>
    </source>
</evidence>
<evidence type="ECO:0000256" key="6">
    <source>
        <dbReference type="ARBA" id="ARBA00022873"/>
    </source>
</evidence>
<gene>
    <name evidence="11" type="ORF">EV44_g2426</name>
</gene>
<keyword evidence="5" id="KW-0479">Metal-binding</keyword>
<dbReference type="Gene3D" id="3.30.2020.30">
    <property type="match status" value="1"/>
</dbReference>
<evidence type="ECO:0000256" key="3">
    <source>
        <dbReference type="ARBA" id="ARBA00005022"/>
    </source>
</evidence>
<evidence type="ECO:0000256" key="5">
    <source>
        <dbReference type="ARBA" id="ARBA00022723"/>
    </source>
</evidence>
<sequence length="491" mass="56518">MSYGPPCWRSLTLPSLLTHFRGHIKKNIPHSRNYHYQSSESEGINEEWPLAGEHYHIGGKLTRKHSLQDTSRVHENETRSYGLWGNDAFNFPYKAVTITNVEIDLIFGSGGKLVVNISRLAHTHRDNCQCKKCINLDTLQKSFNIFSVPENIIPNEVVTERGGLKVIWPEGDDLHVSFYPWNWILKKSSLTDGIHKKKLELKSDFYTYWGSEVEYEEPSVCYNEIMSCEKGVGKWTDMIRKYGFCYVDNCPISPKETKRLIERISFIRETHYGGFYDFTSDLSMKDTAYTTIALQPHTDTTYFTDPAGLQMFHLLTHENGSGGASILVDGFKAAKILKLECPQKYKILCSKPVPARTVGNKGITVRPAKTFPVFNLKDLVLGEDEAELYQIRWNNDDRGAFTLEDTISGNVEKWYTAARSFQSIINMSEMQYKTQLKPGRPLIFDNWRILHGRTAFTGKRRICGAYVNHDDYISRWLNTNYPRERILDEIS</sequence>
<dbReference type="NCBIfam" id="TIGR02410">
    <property type="entry name" value="carnitine_TMLD"/>
    <property type="match status" value="1"/>
</dbReference>
<comment type="caution">
    <text evidence="11">The sequence shown here is derived from an EMBL/GenBank/DDBJ whole genome shotgun (WGS) entry which is preliminary data.</text>
</comment>
<dbReference type="OMA" id="PYVDCQS"/>
<accession>A0A0B1P303</accession>
<evidence type="ECO:0000256" key="2">
    <source>
        <dbReference type="ARBA" id="ARBA00001961"/>
    </source>
</evidence>
<dbReference type="EMBL" id="JNVN01003301">
    <property type="protein sequence ID" value="KHJ31059.1"/>
    <property type="molecule type" value="Genomic_DNA"/>
</dbReference>
<keyword evidence="7 11" id="KW-0223">Dioxygenase</keyword>
<dbReference type="InterPro" id="IPR003819">
    <property type="entry name" value="TauD/TfdA-like"/>
</dbReference>
<protein>
    <submittedName>
        <fullName evidence="11">Putative trimethyllysine dioxygenase</fullName>
    </submittedName>
</protein>
<dbReference type="InterPro" id="IPR042098">
    <property type="entry name" value="TauD-like_sf"/>
</dbReference>
<dbReference type="GO" id="GO:0045329">
    <property type="term" value="P:carnitine biosynthetic process"/>
    <property type="evidence" value="ECO:0007669"/>
    <property type="project" value="UniProtKB-UniPathway"/>
</dbReference>
<dbReference type="HOGENOM" id="CLU_021859_2_2_1"/>
<dbReference type="PANTHER" id="PTHR10696">
    <property type="entry name" value="GAMMA-BUTYROBETAINE HYDROXYLASE-RELATED"/>
    <property type="match status" value="1"/>
</dbReference>
<dbReference type="PANTHER" id="PTHR10696:SF51">
    <property type="entry name" value="TRIMETHYLLYSINE DIOXYGENASE, MITOCHONDRIAL"/>
    <property type="match status" value="1"/>
</dbReference>
<feature type="domain" description="TauD/TfdA-like" evidence="10">
    <location>
        <begin position="235"/>
        <end position="466"/>
    </location>
</feature>
<dbReference type="Pfam" id="PF02668">
    <property type="entry name" value="TauD"/>
    <property type="match status" value="1"/>
</dbReference>
<dbReference type="SUPFAM" id="SSF51197">
    <property type="entry name" value="Clavaminate synthase-like"/>
    <property type="match status" value="1"/>
</dbReference>
<comment type="cofactor">
    <cofactor evidence="1">
        <name>Fe(2+)</name>
        <dbReference type="ChEBI" id="CHEBI:29033"/>
    </cofactor>
</comment>
<dbReference type="STRING" id="52586.A0A0B1P303"/>
<evidence type="ECO:0000256" key="8">
    <source>
        <dbReference type="ARBA" id="ARBA00023002"/>
    </source>
</evidence>
<dbReference type="AlphaFoldDB" id="A0A0B1P303"/>
<reference evidence="11 12" key="1">
    <citation type="journal article" date="2014" name="BMC Genomics">
        <title>Adaptive genomic structural variation in the grape powdery mildew pathogen, Erysiphe necator.</title>
        <authorList>
            <person name="Jones L."/>
            <person name="Riaz S."/>
            <person name="Morales-Cruz A."/>
            <person name="Amrine K.C."/>
            <person name="McGuire B."/>
            <person name="Gubler W.D."/>
            <person name="Walker M.A."/>
            <person name="Cantu D."/>
        </authorList>
    </citation>
    <scope>NUCLEOTIDE SEQUENCE [LARGE SCALE GENOMIC DNA]</scope>
    <source>
        <strain evidence="12">c</strain>
    </source>
</reference>
<evidence type="ECO:0000313" key="12">
    <source>
        <dbReference type="Proteomes" id="UP000030854"/>
    </source>
</evidence>
<dbReference type="InterPro" id="IPR050411">
    <property type="entry name" value="AlphaKG_dependent_hydroxylases"/>
</dbReference>
<evidence type="ECO:0000256" key="7">
    <source>
        <dbReference type="ARBA" id="ARBA00022964"/>
    </source>
</evidence>
<evidence type="ECO:0000256" key="9">
    <source>
        <dbReference type="ARBA" id="ARBA00023004"/>
    </source>
</evidence>
<keyword evidence="9" id="KW-0408">Iron</keyword>
<keyword evidence="12" id="KW-1185">Reference proteome</keyword>
<proteinExistence type="inferred from homology"/>
<dbReference type="UniPathway" id="UPA00118"/>
<dbReference type="FunFam" id="3.60.130.10:FF:000001">
    <property type="entry name" value="Trimethyllysine dioxygenase, mitochondrial"/>
    <property type="match status" value="1"/>
</dbReference>
<dbReference type="Gene3D" id="3.60.130.10">
    <property type="entry name" value="Clavaminate synthase-like"/>
    <property type="match status" value="1"/>
</dbReference>
<comment type="cofactor">
    <cofactor evidence="2">
        <name>L-ascorbate</name>
        <dbReference type="ChEBI" id="CHEBI:38290"/>
    </cofactor>
</comment>
<dbReference type="GO" id="GO:0005739">
    <property type="term" value="C:mitochondrion"/>
    <property type="evidence" value="ECO:0007669"/>
    <property type="project" value="TreeGrafter"/>
</dbReference>
<organism evidence="11 12">
    <name type="scientific">Uncinula necator</name>
    <name type="common">Grape powdery mildew</name>
    <dbReference type="NCBI Taxonomy" id="52586"/>
    <lineage>
        <taxon>Eukaryota</taxon>
        <taxon>Fungi</taxon>
        <taxon>Dikarya</taxon>
        <taxon>Ascomycota</taxon>
        <taxon>Pezizomycotina</taxon>
        <taxon>Leotiomycetes</taxon>
        <taxon>Erysiphales</taxon>
        <taxon>Erysiphaceae</taxon>
        <taxon>Erysiphe</taxon>
    </lineage>
</organism>
<dbReference type="InterPro" id="IPR038492">
    <property type="entry name" value="GBBH-like_N_sf"/>
</dbReference>
<evidence type="ECO:0000259" key="10">
    <source>
        <dbReference type="Pfam" id="PF02668"/>
    </source>
</evidence>
<keyword evidence="8" id="KW-0560">Oxidoreductase</keyword>
<comment type="pathway">
    <text evidence="3">Amine and polyamine biosynthesis; carnitine biosynthesis.</text>
</comment>
<dbReference type="GO" id="GO:0005506">
    <property type="term" value="F:iron ion binding"/>
    <property type="evidence" value="ECO:0007669"/>
    <property type="project" value="InterPro"/>
</dbReference>
<dbReference type="GO" id="GO:0050353">
    <property type="term" value="F:trimethyllysine dioxygenase activity"/>
    <property type="evidence" value="ECO:0007669"/>
    <property type="project" value="InterPro"/>
</dbReference>
<comment type="similarity">
    <text evidence="4">Belongs to the gamma-BBH/TMLD family.</text>
</comment>